<reference evidence="2 3" key="1">
    <citation type="submission" date="2020-01" db="EMBL/GenBank/DDBJ databases">
        <title>Genome sequence of Desulfovibrio aerotolerans DSM 16695(T).</title>
        <authorList>
            <person name="Karnachuk O."/>
            <person name="Avakyan M."/>
            <person name="Mardanov A."/>
            <person name="Kadnikov V."/>
            <person name="Ravin N."/>
        </authorList>
    </citation>
    <scope>NUCLEOTIDE SEQUENCE [LARGE SCALE GENOMIC DNA]</scope>
    <source>
        <strain evidence="2 3">DSM 16695</strain>
    </source>
</reference>
<dbReference type="RefSeq" id="WP_160959515.1">
    <property type="nucleotide sequence ID" value="NZ_WVUD01000007.1"/>
</dbReference>
<dbReference type="InterPro" id="IPR004360">
    <property type="entry name" value="Glyas_Fos-R_dOase_dom"/>
</dbReference>
<organism evidence="2 3">
    <name type="scientific">Solidesulfovibrio aerotolerans</name>
    <dbReference type="NCBI Taxonomy" id="295255"/>
    <lineage>
        <taxon>Bacteria</taxon>
        <taxon>Pseudomonadati</taxon>
        <taxon>Thermodesulfobacteriota</taxon>
        <taxon>Desulfovibrionia</taxon>
        <taxon>Desulfovibrionales</taxon>
        <taxon>Desulfovibrionaceae</taxon>
        <taxon>Solidesulfovibrio</taxon>
    </lineage>
</organism>
<comment type="caution">
    <text evidence="2">The sequence shown here is derived from an EMBL/GenBank/DDBJ whole genome shotgun (WGS) entry which is preliminary data.</text>
</comment>
<dbReference type="Proteomes" id="UP000482487">
    <property type="component" value="Unassembled WGS sequence"/>
</dbReference>
<evidence type="ECO:0000259" key="1">
    <source>
        <dbReference type="PROSITE" id="PS51819"/>
    </source>
</evidence>
<accession>A0A7C9IL43</accession>
<dbReference type="Gene3D" id="3.10.180.10">
    <property type="entry name" value="2,3-Dihydroxybiphenyl 1,2-Dioxygenase, domain 1"/>
    <property type="match status" value="1"/>
</dbReference>
<dbReference type="Pfam" id="PF00903">
    <property type="entry name" value="Glyoxalase"/>
    <property type="match status" value="1"/>
</dbReference>
<keyword evidence="3" id="KW-1185">Reference proteome</keyword>
<dbReference type="OrthoDB" id="9803104at2"/>
<dbReference type="SUPFAM" id="SSF54593">
    <property type="entry name" value="Glyoxalase/Bleomycin resistance protein/Dihydroxybiphenyl dioxygenase"/>
    <property type="match status" value="1"/>
</dbReference>
<dbReference type="InterPro" id="IPR037523">
    <property type="entry name" value="VOC_core"/>
</dbReference>
<dbReference type="EMBL" id="WVUD01000007">
    <property type="protein sequence ID" value="MYL82686.1"/>
    <property type="molecule type" value="Genomic_DNA"/>
</dbReference>
<dbReference type="PROSITE" id="PS51819">
    <property type="entry name" value="VOC"/>
    <property type="match status" value="1"/>
</dbReference>
<sequence length="149" mass="16234">MTITRATPVLMVEDVSRTVAFYRDILGFAFVVGVVEGTRTSVTQWPAPGPLAFALVESGLARLMFETRSAMAAELPRFAETKIGGSLSLYLDCDDLDGLYARISEHAPFIKAPHTTFYGTRECSIKDVNGYVLTFAERAPTPPTPETPA</sequence>
<name>A0A7C9IL43_9BACT</name>
<evidence type="ECO:0000313" key="2">
    <source>
        <dbReference type="EMBL" id="MYL82686.1"/>
    </source>
</evidence>
<dbReference type="InterPro" id="IPR029068">
    <property type="entry name" value="Glyas_Bleomycin-R_OHBP_Dase"/>
</dbReference>
<feature type="domain" description="VOC" evidence="1">
    <location>
        <begin position="2"/>
        <end position="138"/>
    </location>
</feature>
<proteinExistence type="predicted"/>
<dbReference type="AlphaFoldDB" id="A0A7C9IL43"/>
<protein>
    <submittedName>
        <fullName evidence="2">Bleomycin resistance family protein</fullName>
    </submittedName>
</protein>
<evidence type="ECO:0000313" key="3">
    <source>
        <dbReference type="Proteomes" id="UP000482487"/>
    </source>
</evidence>
<gene>
    <name evidence="2" type="ORF">GTA51_05990</name>
</gene>